<reference evidence="8 9" key="1">
    <citation type="journal article" date="2017" name="BMC Genomics">
        <title>Chromosome level assembly and secondary metabolite potential of the parasitic fungus Cordyceps militaris.</title>
        <authorList>
            <person name="Kramer G.J."/>
            <person name="Nodwell J.R."/>
        </authorList>
    </citation>
    <scope>NUCLEOTIDE SEQUENCE [LARGE SCALE GENOMIC DNA]</scope>
    <source>
        <strain evidence="8 9">ATCC 34164</strain>
    </source>
</reference>
<organism evidence="8 9">
    <name type="scientific">Cordyceps militaris</name>
    <name type="common">Caterpillar fungus</name>
    <name type="synonym">Clavaria militaris</name>
    <dbReference type="NCBI Taxonomy" id="73501"/>
    <lineage>
        <taxon>Eukaryota</taxon>
        <taxon>Fungi</taxon>
        <taxon>Dikarya</taxon>
        <taxon>Ascomycota</taxon>
        <taxon>Pezizomycotina</taxon>
        <taxon>Sordariomycetes</taxon>
        <taxon>Hypocreomycetidae</taxon>
        <taxon>Hypocreales</taxon>
        <taxon>Cordycipitaceae</taxon>
        <taxon>Cordyceps</taxon>
    </lineage>
</organism>
<dbReference type="Pfam" id="PF12896">
    <property type="entry name" value="ANAPC4"/>
    <property type="match status" value="1"/>
</dbReference>
<dbReference type="SUPFAM" id="SSF117289">
    <property type="entry name" value="Nucleoporin domain"/>
    <property type="match status" value="1"/>
</dbReference>
<dbReference type="EMBL" id="CP023328">
    <property type="protein sequence ID" value="ATY67515.1"/>
    <property type="molecule type" value="Genomic_DNA"/>
</dbReference>
<dbReference type="InterPro" id="IPR015943">
    <property type="entry name" value="WD40/YVTN_repeat-like_dom_sf"/>
</dbReference>
<evidence type="ECO:0000256" key="1">
    <source>
        <dbReference type="ARBA" id="ARBA00016067"/>
    </source>
</evidence>
<dbReference type="Proteomes" id="UP000323067">
    <property type="component" value="Chromosome i"/>
</dbReference>
<dbReference type="GO" id="GO:0005680">
    <property type="term" value="C:anaphase-promoting complex"/>
    <property type="evidence" value="ECO:0007669"/>
    <property type="project" value="InterPro"/>
</dbReference>
<dbReference type="OrthoDB" id="2110451at2759"/>
<feature type="domain" description="Anaphase-promoting complex subunit 4 long" evidence="7">
    <location>
        <begin position="274"/>
        <end position="475"/>
    </location>
</feature>
<dbReference type="InterPro" id="IPR024977">
    <property type="entry name" value="Apc4-like_WD40_dom"/>
</dbReference>
<proteinExistence type="predicted"/>
<dbReference type="PANTHER" id="PTHR13260">
    <property type="entry name" value="ANAPHASE PROMOTING COMPLEX SUBUNIT 4 APC4"/>
    <property type="match status" value="1"/>
</dbReference>
<evidence type="ECO:0000259" key="7">
    <source>
        <dbReference type="Pfam" id="PF12896"/>
    </source>
</evidence>
<keyword evidence="5" id="KW-0131">Cell cycle</keyword>
<dbReference type="InterPro" id="IPR024789">
    <property type="entry name" value="APC4"/>
</dbReference>
<dbReference type="GO" id="GO:0034399">
    <property type="term" value="C:nuclear periphery"/>
    <property type="evidence" value="ECO:0007669"/>
    <property type="project" value="TreeGrafter"/>
</dbReference>
<evidence type="ECO:0000256" key="3">
    <source>
        <dbReference type="ARBA" id="ARBA00022776"/>
    </source>
</evidence>
<dbReference type="GO" id="GO:0070979">
    <property type="term" value="P:protein K11-linked ubiquitination"/>
    <property type="evidence" value="ECO:0007669"/>
    <property type="project" value="TreeGrafter"/>
</dbReference>
<dbReference type="GO" id="GO:0031145">
    <property type="term" value="P:anaphase-promoting complex-dependent catabolic process"/>
    <property type="evidence" value="ECO:0007669"/>
    <property type="project" value="InterPro"/>
</dbReference>
<evidence type="ECO:0000256" key="5">
    <source>
        <dbReference type="ARBA" id="ARBA00023306"/>
    </source>
</evidence>
<dbReference type="Gene3D" id="2.130.10.10">
    <property type="entry name" value="YVTN repeat-like/Quinoprotein amine dehydrogenase"/>
    <property type="match status" value="1"/>
</dbReference>
<evidence type="ECO:0000313" key="8">
    <source>
        <dbReference type="EMBL" id="ATY67515.1"/>
    </source>
</evidence>
<evidence type="ECO:0000256" key="2">
    <source>
        <dbReference type="ARBA" id="ARBA00022618"/>
    </source>
</evidence>
<dbReference type="InterPro" id="IPR024790">
    <property type="entry name" value="APC4_long_dom"/>
</dbReference>
<gene>
    <name evidence="8" type="ORF">A9K55_000090</name>
</gene>
<dbReference type="GO" id="GO:0051301">
    <property type="term" value="P:cell division"/>
    <property type="evidence" value="ECO:0007669"/>
    <property type="project" value="UniProtKB-KW"/>
</dbReference>
<protein>
    <recommendedName>
        <fullName evidence="1">Anaphase-promoting complex subunit 4</fullName>
    </recommendedName>
</protein>
<dbReference type="PANTHER" id="PTHR13260:SF0">
    <property type="entry name" value="ANAPHASE-PROMOTING COMPLEX SUBUNIT 4"/>
    <property type="match status" value="1"/>
</dbReference>
<keyword evidence="3" id="KW-0498">Mitosis</keyword>
<keyword evidence="2" id="KW-0132">Cell division</keyword>
<dbReference type="VEuPathDB" id="FungiDB:A9K55_000090"/>
<evidence type="ECO:0000259" key="6">
    <source>
        <dbReference type="Pfam" id="PF12894"/>
    </source>
</evidence>
<dbReference type="Pfam" id="PF12894">
    <property type="entry name" value="ANAPC4_WD40"/>
    <property type="match status" value="1"/>
</dbReference>
<feature type="domain" description="Anaphase-promoting complex subunit 4-like WD40" evidence="6">
    <location>
        <begin position="27"/>
        <end position="121"/>
    </location>
</feature>
<evidence type="ECO:0000313" key="9">
    <source>
        <dbReference type="Proteomes" id="UP000323067"/>
    </source>
</evidence>
<name>A0A2H4SWN2_CORMI</name>
<evidence type="ECO:0000256" key="4">
    <source>
        <dbReference type="ARBA" id="ARBA00022786"/>
    </source>
</evidence>
<dbReference type="AlphaFoldDB" id="A0A2H4SWN2"/>
<sequence length="772" mass="84652">MTGDASLRLLSEAEFEFKAPNGFPVSCPTLDLSTTWDDGEKNLFIYRPPNQAVSKIHQRAPPGTTAPDALAATWKPDGQFLAVGWSDGAVRILGLENNKAVYQMQLCNEDAAKITHIGWATSIINKKARGKAPNKSGEPLLSGLDFKSGSGALDLPQELTFLEVDTALPKISPLPTASAGTGDDATVFTLRTGIEFLFQTPKRSEYDQVNVMVVGTSDGQLHLSIYDSFVIGVFPTPSLGALVAPRLVFHAACPTVSTQAILMADDTNNPAEVHLVPVDLPFVSSSPINLSLLASKLTTLQTLLRYLKQTQLHMLTEWKNARELPSRFLQSVQGDLEELQSGPRTIVAALYHTAVTGHAYEPLREWLVESLAERGHKRWDKAVTGGLEGLRNLVHENLLPALERCAIILSRLRGFAQFYDTRDDIGFTTTQVNRVLDIISCLSLVGHKILLHTMDEREHFAAFSGWLHFQIERLSATSSATDELTDREATMDTSRVLTYIERYLTASPLDAFFDAVAHEDYEADWAQIEDGPSLLNILDRQLKKAEAGQPAMKALPHVDFLVNYATRWTGRIFKDIADAKKHSVRFGAPMRLKIGGPISKMDVKMAESADDAGGTVYTALASKEAAGKVYIFQAQLSIVNGISSNQSLSWRCIDLGNLEVIDLCFLDAMTLVVLCAGTDPNKPVILTVPVEANATLYEPYAEDTSPDSIAGMPLDATGCTQYHLPEECAMRPVRMEVHSEQAVRGQIPARICLLGSNRTTWRTFTLDKTATV</sequence>
<accession>A0A2H4SWN2</accession>
<keyword evidence="4" id="KW-0833">Ubl conjugation pathway</keyword>
<dbReference type="VEuPathDB" id="FungiDB:CCM_07395"/>